<feature type="compositionally biased region" description="Acidic residues" evidence="1">
    <location>
        <begin position="282"/>
        <end position="291"/>
    </location>
</feature>
<organism evidence="2 3">
    <name type="scientific">Aphanomyces euteiches</name>
    <dbReference type="NCBI Taxonomy" id="100861"/>
    <lineage>
        <taxon>Eukaryota</taxon>
        <taxon>Sar</taxon>
        <taxon>Stramenopiles</taxon>
        <taxon>Oomycota</taxon>
        <taxon>Saprolegniomycetes</taxon>
        <taxon>Saprolegniales</taxon>
        <taxon>Verrucalvaceae</taxon>
        <taxon>Aphanomyces</taxon>
    </lineage>
</organism>
<proteinExistence type="predicted"/>
<sequence>MNQMSMERDDVLMKCMNLAQSLQLTFPTKHHTYDADAYLPHVVQHLVHEQALPVELLPPLSFVTSVCEQLTQSQYVESNVLHTVLYHMHMPPLSAFVRSSSPPPYQQIPAPFHHQHPYHQVPHPYHPHYYGFALPQPYIRPMVNQIEARTPDLHTNQDGNMPPPPFGQQQPHPASSMALRPQFDPTSDHLTYSSSFDLPSVNDRPETNYTFSKDILRQEHSLDDNLADSSADDAAIAWNFQPFLDSLTHDEDDDETIGSLTQASEPQLHIDSCAASVTTSPSDDDRDDDLDETKAAPSPPPKRRSLFDAPTPLEIQKQSVQIHATSDLLPQTDSVDDIKRATSTWIARMHAQGHTFDEKAVQKFHELAAADPYRAVGITVSFDIRKDMIHNKSAWLARACFNCQRKHLPKATTTRKPKAKTL</sequence>
<comment type="caution">
    <text evidence="2">The sequence shown here is derived from an EMBL/GenBank/DDBJ whole genome shotgun (WGS) entry which is preliminary data.</text>
</comment>
<dbReference type="Proteomes" id="UP000481153">
    <property type="component" value="Unassembled WGS sequence"/>
</dbReference>
<feature type="region of interest" description="Disordered" evidence="1">
    <location>
        <begin position="275"/>
        <end position="307"/>
    </location>
</feature>
<evidence type="ECO:0000313" key="2">
    <source>
        <dbReference type="EMBL" id="KAF0732394.1"/>
    </source>
</evidence>
<evidence type="ECO:0000313" key="3">
    <source>
        <dbReference type="Proteomes" id="UP000481153"/>
    </source>
</evidence>
<name>A0A6G0WXU9_9STRA</name>
<feature type="region of interest" description="Disordered" evidence="1">
    <location>
        <begin position="152"/>
        <end position="183"/>
    </location>
</feature>
<protein>
    <submittedName>
        <fullName evidence="2">Uncharacterized protein</fullName>
    </submittedName>
</protein>
<reference evidence="2 3" key="1">
    <citation type="submission" date="2019-07" db="EMBL/GenBank/DDBJ databases">
        <title>Genomics analysis of Aphanomyces spp. identifies a new class of oomycete effector associated with host adaptation.</title>
        <authorList>
            <person name="Gaulin E."/>
        </authorList>
    </citation>
    <scope>NUCLEOTIDE SEQUENCE [LARGE SCALE GENOMIC DNA]</scope>
    <source>
        <strain evidence="2 3">ATCC 201684</strain>
    </source>
</reference>
<gene>
    <name evidence="2" type="ORF">Ae201684_010503</name>
</gene>
<dbReference type="AlphaFoldDB" id="A0A6G0WXU9"/>
<dbReference type="VEuPathDB" id="FungiDB:AeMF1_020701"/>
<accession>A0A6G0WXU9</accession>
<keyword evidence="3" id="KW-1185">Reference proteome</keyword>
<evidence type="ECO:0000256" key="1">
    <source>
        <dbReference type="SAM" id="MobiDB-lite"/>
    </source>
</evidence>
<dbReference type="EMBL" id="VJMJ01000134">
    <property type="protein sequence ID" value="KAF0732394.1"/>
    <property type="molecule type" value="Genomic_DNA"/>
</dbReference>